<accession>A0ABX1EFG7</accession>
<name>A0ABX1EFG7_9PROT</name>
<evidence type="ECO:0000256" key="2">
    <source>
        <dbReference type="ARBA" id="ARBA00009410"/>
    </source>
</evidence>
<evidence type="ECO:0000256" key="6">
    <source>
        <dbReference type="ARBA" id="ARBA00047884"/>
    </source>
</evidence>
<reference evidence="9 10" key="1">
    <citation type="submission" date="2020-03" db="EMBL/GenBank/DDBJ databases">
        <title>Roseomonas selenitidurans sp. nov. isolated from urban soil.</title>
        <authorList>
            <person name="Liu H."/>
        </authorList>
    </citation>
    <scope>NUCLEOTIDE SEQUENCE [LARGE SCALE GENOMIC DNA]</scope>
    <source>
        <strain evidence="9 10">BU-1</strain>
    </source>
</reference>
<dbReference type="PANTHER" id="PTHR13847:SF280">
    <property type="entry name" value="D-AMINO ACID DEHYDROGENASE"/>
    <property type="match status" value="1"/>
</dbReference>
<evidence type="ECO:0000256" key="5">
    <source>
        <dbReference type="ARBA" id="ARBA00023002"/>
    </source>
</evidence>
<dbReference type="PANTHER" id="PTHR13847">
    <property type="entry name" value="SARCOSINE DEHYDROGENASE-RELATED"/>
    <property type="match status" value="1"/>
</dbReference>
<dbReference type="NCBIfam" id="NF001933">
    <property type="entry name" value="PRK00711.1"/>
    <property type="match status" value="1"/>
</dbReference>
<comment type="similarity">
    <text evidence="2 7">Belongs to the DadA oxidoreductase family.</text>
</comment>
<dbReference type="InterPro" id="IPR036188">
    <property type="entry name" value="FAD/NAD-bd_sf"/>
</dbReference>
<comment type="cofactor">
    <cofactor evidence="1 7">
        <name>FAD</name>
        <dbReference type="ChEBI" id="CHEBI:57692"/>
    </cofactor>
</comment>
<proteinExistence type="inferred from homology"/>
<dbReference type="Gene3D" id="3.50.50.60">
    <property type="entry name" value="FAD/NAD(P)-binding domain"/>
    <property type="match status" value="2"/>
</dbReference>
<dbReference type="InterPro" id="IPR023080">
    <property type="entry name" value="DadA"/>
</dbReference>
<feature type="domain" description="FAD dependent oxidoreductase" evidence="8">
    <location>
        <begin position="2"/>
        <end position="398"/>
    </location>
</feature>
<evidence type="ECO:0000256" key="4">
    <source>
        <dbReference type="ARBA" id="ARBA00022827"/>
    </source>
</evidence>
<feature type="binding site" evidence="7">
    <location>
        <begin position="3"/>
        <end position="17"/>
    </location>
    <ligand>
        <name>FAD</name>
        <dbReference type="ChEBI" id="CHEBI:57692"/>
    </ligand>
</feature>
<sequence>MRVLVLGSGVVGVASAWYLAQAGHEVTVLDRQPAPGMETSFANAGQVSPGYSAPWAGPGIPVKAIKWLMMHHRPLVVWPLLDSRVYFWLARLLANCTEDAYQTNKSRMVRLAEYSRDCLRDLRGATGIEYDQRTQGTLQLFRTSKQLDAVGQDTAVLDQFQVPYEVLDAAGCAVVEPALRHVPGKYVGGLRLPGDETGDAFLFTQRLAKLAEAAGVTFRQGVTIQAIEAEGGQVVGVRTAEGRFSADRYVVALGSFAPALLRPLGLGLPVYPVKGYSLTLPVTDPEGAPVSTVMDETFKIAITRLGDRIRVGGTAEIAGFSTALRAPRRRTLEHSVVDLFPRGGDVAQASFWSGLRPMTPDGTPVVGATRYPNLFLNTGHGTLGWTMACGSGRVLADLVGGRTPEIDAADLALTRYRAG</sequence>
<protein>
    <recommendedName>
        <fullName evidence="7">D-amino acid dehydrogenase</fullName>
        <ecNumber evidence="7">1.4.99.-</ecNumber>
    </recommendedName>
</protein>
<comment type="catalytic activity">
    <reaction evidence="6 7">
        <text>a D-alpha-amino acid + A + H2O = a 2-oxocarboxylate + AH2 + NH4(+)</text>
        <dbReference type="Rhea" id="RHEA:18125"/>
        <dbReference type="ChEBI" id="CHEBI:13193"/>
        <dbReference type="ChEBI" id="CHEBI:15377"/>
        <dbReference type="ChEBI" id="CHEBI:17499"/>
        <dbReference type="ChEBI" id="CHEBI:28938"/>
        <dbReference type="ChEBI" id="CHEBI:35179"/>
        <dbReference type="ChEBI" id="CHEBI:59871"/>
    </reaction>
</comment>
<dbReference type="SUPFAM" id="SSF54373">
    <property type="entry name" value="FAD-linked reductases, C-terminal domain"/>
    <property type="match status" value="1"/>
</dbReference>
<evidence type="ECO:0000259" key="8">
    <source>
        <dbReference type="Pfam" id="PF01266"/>
    </source>
</evidence>
<dbReference type="Gene3D" id="3.30.9.10">
    <property type="entry name" value="D-Amino Acid Oxidase, subunit A, domain 2"/>
    <property type="match status" value="1"/>
</dbReference>
<comment type="function">
    <text evidence="7">Oxidative deamination of D-amino acids.</text>
</comment>
<evidence type="ECO:0000313" key="9">
    <source>
        <dbReference type="EMBL" id="NKC33640.1"/>
    </source>
</evidence>
<evidence type="ECO:0000256" key="3">
    <source>
        <dbReference type="ARBA" id="ARBA00022630"/>
    </source>
</evidence>
<keyword evidence="3 7" id="KW-0285">Flavoprotein</keyword>
<keyword evidence="5 7" id="KW-0560">Oxidoreductase</keyword>
<dbReference type="SUPFAM" id="SSF51905">
    <property type="entry name" value="FAD/NAD(P)-binding domain"/>
    <property type="match status" value="1"/>
</dbReference>
<dbReference type="RefSeq" id="WP_168034362.1">
    <property type="nucleotide sequence ID" value="NZ_JAAVNE010000050.1"/>
</dbReference>
<dbReference type="Pfam" id="PF01266">
    <property type="entry name" value="DAO"/>
    <property type="match status" value="1"/>
</dbReference>
<dbReference type="EC" id="1.4.99.-" evidence="7"/>
<evidence type="ECO:0000313" key="10">
    <source>
        <dbReference type="Proteomes" id="UP000787635"/>
    </source>
</evidence>
<organism evidence="9 10">
    <name type="scientific">Falsiroseomonas selenitidurans</name>
    <dbReference type="NCBI Taxonomy" id="2716335"/>
    <lineage>
        <taxon>Bacteria</taxon>
        <taxon>Pseudomonadati</taxon>
        <taxon>Pseudomonadota</taxon>
        <taxon>Alphaproteobacteria</taxon>
        <taxon>Acetobacterales</taxon>
        <taxon>Roseomonadaceae</taxon>
        <taxon>Falsiroseomonas</taxon>
    </lineage>
</organism>
<keyword evidence="10" id="KW-1185">Reference proteome</keyword>
<keyword evidence="4 7" id="KW-0274">FAD</keyword>
<dbReference type="Proteomes" id="UP000787635">
    <property type="component" value="Unassembled WGS sequence"/>
</dbReference>
<gene>
    <name evidence="7" type="primary">dadA</name>
    <name evidence="9" type="ORF">HEQ75_22450</name>
</gene>
<evidence type="ECO:0000256" key="7">
    <source>
        <dbReference type="HAMAP-Rule" id="MF_01202"/>
    </source>
</evidence>
<dbReference type="InterPro" id="IPR006076">
    <property type="entry name" value="FAD-dep_OxRdtase"/>
</dbReference>
<dbReference type="HAMAP" id="MF_01202">
    <property type="entry name" value="DadA"/>
    <property type="match status" value="1"/>
</dbReference>
<comment type="caution">
    <text evidence="9">The sequence shown here is derived from an EMBL/GenBank/DDBJ whole genome shotgun (WGS) entry which is preliminary data.</text>
</comment>
<dbReference type="EMBL" id="JAAVNE010000050">
    <property type="protein sequence ID" value="NKC33640.1"/>
    <property type="molecule type" value="Genomic_DNA"/>
</dbReference>
<evidence type="ECO:0000256" key="1">
    <source>
        <dbReference type="ARBA" id="ARBA00001974"/>
    </source>
</evidence>